<name>A0A7W6NAT5_9HYPH</name>
<dbReference type="AlphaFoldDB" id="A0A7W6NAT5"/>
<feature type="binding site" description="axial binding residue" evidence="6">
    <location>
        <position position="143"/>
    </location>
    <ligand>
        <name>heme c</name>
        <dbReference type="ChEBI" id="CHEBI:61717"/>
    </ligand>
    <ligandPart>
        <name>Fe</name>
        <dbReference type="ChEBI" id="CHEBI:18248"/>
    </ligandPart>
</feature>
<evidence type="ECO:0000313" key="10">
    <source>
        <dbReference type="Proteomes" id="UP000547011"/>
    </source>
</evidence>
<evidence type="ECO:0000256" key="4">
    <source>
        <dbReference type="ARBA" id="ARBA00022982"/>
    </source>
</evidence>
<dbReference type="PRINTS" id="PR00608">
    <property type="entry name" value="CYTCHROMECII"/>
</dbReference>
<dbReference type="InterPro" id="IPR010980">
    <property type="entry name" value="Cyt_c/b562"/>
</dbReference>
<keyword evidence="2 7" id="KW-0349">Heme</keyword>
<dbReference type="EMBL" id="JACIEW010000001">
    <property type="protein sequence ID" value="MBB4050996.1"/>
    <property type="molecule type" value="Genomic_DNA"/>
</dbReference>
<accession>A0A7W6NAT5</accession>
<proteinExistence type="predicted"/>
<dbReference type="Gene3D" id="1.20.120.10">
    <property type="entry name" value="Cytochrome c/b562"/>
    <property type="match status" value="1"/>
</dbReference>
<dbReference type="GO" id="GO:0020037">
    <property type="term" value="F:heme binding"/>
    <property type="evidence" value="ECO:0007669"/>
    <property type="project" value="InterPro"/>
</dbReference>
<comment type="caution">
    <text evidence="9">The sequence shown here is derived from an EMBL/GenBank/DDBJ whole genome shotgun (WGS) entry which is preliminary data.</text>
</comment>
<dbReference type="PIRSF" id="PIRSF000027">
    <property type="entry name" value="Cytc_c_prime"/>
    <property type="match status" value="1"/>
</dbReference>
<feature type="binding site" description="covalent" evidence="7">
    <location>
        <position position="139"/>
    </location>
    <ligand>
        <name>heme c</name>
        <dbReference type="ChEBI" id="CHEBI:61717"/>
    </ligand>
</feature>
<dbReference type="GO" id="GO:0005506">
    <property type="term" value="F:iron ion binding"/>
    <property type="evidence" value="ECO:0007669"/>
    <property type="project" value="InterPro"/>
</dbReference>
<reference evidence="9 10" key="1">
    <citation type="submission" date="2020-08" db="EMBL/GenBank/DDBJ databases">
        <title>Genomic Encyclopedia of Type Strains, Phase IV (KMG-IV): sequencing the most valuable type-strain genomes for metagenomic binning, comparative biology and taxonomic classification.</title>
        <authorList>
            <person name="Goeker M."/>
        </authorList>
    </citation>
    <scope>NUCLEOTIDE SEQUENCE [LARGE SCALE GENOMIC DNA]</scope>
    <source>
        <strain evidence="9 10">DSM 23447</strain>
    </source>
</reference>
<dbReference type="InterPro" id="IPR012127">
    <property type="entry name" value="Cyt_c_prime"/>
</dbReference>
<dbReference type="Pfam" id="PF01322">
    <property type="entry name" value="Cytochrom_C_2"/>
    <property type="match status" value="1"/>
</dbReference>
<keyword evidence="5 6" id="KW-0408">Iron</keyword>
<evidence type="ECO:0000256" key="8">
    <source>
        <dbReference type="SAM" id="SignalP"/>
    </source>
</evidence>
<dbReference type="GO" id="GO:0022900">
    <property type="term" value="P:electron transport chain"/>
    <property type="evidence" value="ECO:0007669"/>
    <property type="project" value="InterPro"/>
</dbReference>
<sequence length="149" mass="15389">MMKLVSAAAIGTFLALGAVAVIAQDGFTPPETAEEAVEMRQALMKENGGVLRSARGLSGAEAVTAMTTLRDNFSHVPDLFPEGSIVGDTKALPAIWEDWEGFVAIANASETAAAEALAAAEAGDADGYATALQSLMGTCGQCHQQFRAE</sequence>
<feature type="binding site" description="covalent" evidence="7">
    <location>
        <position position="142"/>
    </location>
    <ligand>
        <name>heme c</name>
        <dbReference type="ChEBI" id="CHEBI:61717"/>
    </ligand>
</feature>
<dbReference type="RefSeq" id="WP_183309735.1">
    <property type="nucleotide sequence ID" value="NZ_JACIEW010000001.1"/>
</dbReference>
<evidence type="ECO:0000256" key="1">
    <source>
        <dbReference type="ARBA" id="ARBA00022448"/>
    </source>
</evidence>
<dbReference type="PROSITE" id="PS51009">
    <property type="entry name" value="CYTCII"/>
    <property type="match status" value="1"/>
</dbReference>
<evidence type="ECO:0000256" key="2">
    <source>
        <dbReference type="ARBA" id="ARBA00022617"/>
    </source>
</evidence>
<evidence type="ECO:0000256" key="3">
    <source>
        <dbReference type="ARBA" id="ARBA00022723"/>
    </source>
</evidence>
<organism evidence="9 10">
    <name type="scientific">Devosia subaequoris</name>
    <dbReference type="NCBI Taxonomy" id="395930"/>
    <lineage>
        <taxon>Bacteria</taxon>
        <taxon>Pseudomonadati</taxon>
        <taxon>Pseudomonadota</taxon>
        <taxon>Alphaproteobacteria</taxon>
        <taxon>Hyphomicrobiales</taxon>
        <taxon>Devosiaceae</taxon>
        <taxon>Devosia</taxon>
    </lineage>
</organism>
<evidence type="ECO:0000256" key="5">
    <source>
        <dbReference type="ARBA" id="ARBA00023004"/>
    </source>
</evidence>
<feature type="signal peptide" evidence="8">
    <location>
        <begin position="1"/>
        <end position="23"/>
    </location>
</feature>
<dbReference type="GO" id="GO:0009055">
    <property type="term" value="F:electron transfer activity"/>
    <property type="evidence" value="ECO:0007669"/>
    <property type="project" value="InterPro"/>
</dbReference>
<comment type="PTM">
    <text evidence="7">Binds 1 heme group per subunit.</text>
</comment>
<evidence type="ECO:0000313" key="9">
    <source>
        <dbReference type="EMBL" id="MBB4050996.1"/>
    </source>
</evidence>
<keyword evidence="1" id="KW-0813">Transport</keyword>
<dbReference type="GO" id="GO:0042597">
    <property type="term" value="C:periplasmic space"/>
    <property type="evidence" value="ECO:0007669"/>
    <property type="project" value="InterPro"/>
</dbReference>
<dbReference type="InterPro" id="IPR015984">
    <property type="entry name" value="Cyt_c_prime_subgr"/>
</dbReference>
<dbReference type="SUPFAM" id="SSF47175">
    <property type="entry name" value="Cytochromes"/>
    <property type="match status" value="1"/>
</dbReference>
<keyword evidence="4" id="KW-0249">Electron transport</keyword>
<keyword evidence="8" id="KW-0732">Signal</keyword>
<gene>
    <name evidence="9" type="ORF">GGR20_000614</name>
</gene>
<evidence type="ECO:0000256" key="7">
    <source>
        <dbReference type="PIRSR" id="PIRSR000027-2"/>
    </source>
</evidence>
<keyword evidence="3 6" id="KW-0479">Metal-binding</keyword>
<evidence type="ECO:0000256" key="6">
    <source>
        <dbReference type="PIRSR" id="PIRSR000027-1"/>
    </source>
</evidence>
<protein>
    <submittedName>
        <fullName evidence="9">Cytochrome c556</fullName>
    </submittedName>
</protein>
<dbReference type="InterPro" id="IPR002321">
    <property type="entry name" value="Cyt_c_II"/>
</dbReference>
<dbReference type="Proteomes" id="UP000547011">
    <property type="component" value="Unassembled WGS sequence"/>
</dbReference>
<keyword evidence="10" id="KW-1185">Reference proteome</keyword>
<feature type="chain" id="PRO_5030760924" evidence="8">
    <location>
        <begin position="24"/>
        <end position="149"/>
    </location>
</feature>